<sequence>MILISPFQEGLTVYLEWLITSKFPLAESDVDERCREAKAAALPQEGRSALLEAFREMEQARAACSEKAPVVFHMLDSAFGPRLVPRFLHRLFEKFAWRSTSFSDWVETLNEVAKTSLPGDLLTSYFARPGYPLVFVDFRPRESLRLSQRQVIGDEPLSSNASSPFVVPLELDDSSAERKTRFVVLKELTQAEEAPSASWVVADPLSLTYSRVVYSVENYAGIVECAASEECHFPEKVLERVVGDFCWALLKDVFEATESETPAWRRLLRSLAAAKVAAGDCACCVDVASRHSRHCKWTWVDRCQKVSLLKQVSAEEGPRRSVRARH</sequence>
<dbReference type="SUPFAM" id="SSF55486">
    <property type="entry name" value="Metalloproteases ('zincins'), catalytic domain"/>
    <property type="match status" value="1"/>
</dbReference>
<name>A0A1I7Z1M1_9BILA</name>
<dbReference type="InterPro" id="IPR027268">
    <property type="entry name" value="Peptidase_M4/M1_CTD_sf"/>
</dbReference>
<proteinExistence type="predicted"/>
<dbReference type="AlphaFoldDB" id="A0A1I7Z1M1"/>
<protein>
    <submittedName>
        <fullName evidence="2">HDAC_interact domain-containing protein</fullName>
    </submittedName>
</protein>
<dbReference type="WBParaSite" id="L893_g22005.t1">
    <property type="protein sequence ID" value="L893_g22005.t1"/>
    <property type="gene ID" value="L893_g22005"/>
</dbReference>
<dbReference type="Proteomes" id="UP000095287">
    <property type="component" value="Unplaced"/>
</dbReference>
<accession>A0A1I7Z1M1</accession>
<dbReference type="Gene3D" id="1.10.390.10">
    <property type="entry name" value="Neutral Protease Domain 2"/>
    <property type="match status" value="1"/>
</dbReference>
<reference evidence="2" key="1">
    <citation type="submission" date="2016-11" db="UniProtKB">
        <authorList>
            <consortium name="WormBaseParasite"/>
        </authorList>
    </citation>
    <scope>IDENTIFICATION</scope>
</reference>
<organism evidence="1 2">
    <name type="scientific">Steinernema glaseri</name>
    <dbReference type="NCBI Taxonomy" id="37863"/>
    <lineage>
        <taxon>Eukaryota</taxon>
        <taxon>Metazoa</taxon>
        <taxon>Ecdysozoa</taxon>
        <taxon>Nematoda</taxon>
        <taxon>Chromadorea</taxon>
        <taxon>Rhabditida</taxon>
        <taxon>Tylenchina</taxon>
        <taxon>Panagrolaimomorpha</taxon>
        <taxon>Strongyloidoidea</taxon>
        <taxon>Steinernematidae</taxon>
        <taxon>Steinernema</taxon>
    </lineage>
</organism>
<keyword evidence="1" id="KW-1185">Reference proteome</keyword>
<evidence type="ECO:0000313" key="2">
    <source>
        <dbReference type="WBParaSite" id="L893_g22005.t1"/>
    </source>
</evidence>
<evidence type="ECO:0000313" key="1">
    <source>
        <dbReference type="Proteomes" id="UP000095287"/>
    </source>
</evidence>